<dbReference type="PANTHER" id="PTHR48078">
    <property type="entry name" value="THREONINE DEHYDRATASE, MITOCHONDRIAL-RELATED"/>
    <property type="match status" value="1"/>
</dbReference>
<evidence type="ECO:0000256" key="3">
    <source>
        <dbReference type="ARBA" id="ARBA00023239"/>
    </source>
</evidence>
<keyword evidence="3" id="KW-0456">Lyase</keyword>
<keyword evidence="9" id="KW-1185">Reference proteome</keyword>
<protein>
    <recommendedName>
        <fullName evidence="4">L-serine deaminase</fullName>
    </recommendedName>
    <alternativeName>
        <fullName evidence="5">L-threonine dehydratase</fullName>
    </alternativeName>
</protein>
<organism evidence="8 9">
    <name type="scientific">Felis catus</name>
    <name type="common">Cat</name>
    <name type="synonym">Felis silvestris catus</name>
    <dbReference type="NCBI Taxonomy" id="9685"/>
    <lineage>
        <taxon>Eukaryota</taxon>
        <taxon>Metazoa</taxon>
        <taxon>Chordata</taxon>
        <taxon>Craniata</taxon>
        <taxon>Vertebrata</taxon>
        <taxon>Euteleostomi</taxon>
        <taxon>Mammalia</taxon>
        <taxon>Eutheria</taxon>
        <taxon>Laurasiatheria</taxon>
        <taxon>Carnivora</taxon>
        <taxon>Feliformia</taxon>
        <taxon>Felidae</taxon>
        <taxon>Felinae</taxon>
        <taxon>Felis</taxon>
    </lineage>
</organism>
<evidence type="ECO:0000256" key="4">
    <source>
        <dbReference type="ARBA" id="ARBA00041766"/>
    </source>
</evidence>
<accession>A0ABI7XSW0</accession>
<evidence type="ECO:0000256" key="5">
    <source>
        <dbReference type="ARBA" id="ARBA00042605"/>
    </source>
</evidence>
<dbReference type="Pfam" id="PF00291">
    <property type="entry name" value="PALP"/>
    <property type="match status" value="1"/>
</dbReference>
<gene>
    <name evidence="8" type="primary">SDS</name>
</gene>
<feature type="region of interest" description="Disordered" evidence="6">
    <location>
        <begin position="126"/>
        <end position="187"/>
    </location>
</feature>
<dbReference type="InterPro" id="IPR036052">
    <property type="entry name" value="TrpB-like_PALP_sf"/>
</dbReference>
<reference evidence="8" key="2">
    <citation type="submission" date="2025-08" db="UniProtKB">
        <authorList>
            <consortium name="Ensembl"/>
        </authorList>
    </citation>
    <scope>IDENTIFICATION</scope>
    <source>
        <strain evidence="8">breed Abyssinian</strain>
    </source>
</reference>
<evidence type="ECO:0000256" key="2">
    <source>
        <dbReference type="ARBA" id="ARBA00022898"/>
    </source>
</evidence>
<keyword evidence="2" id="KW-0663">Pyridoxal phosphate</keyword>
<dbReference type="InterPro" id="IPR001926">
    <property type="entry name" value="TrpB-like_PALP"/>
</dbReference>
<dbReference type="Gene3D" id="3.40.50.1100">
    <property type="match status" value="2"/>
</dbReference>
<dbReference type="PANTHER" id="PTHR48078:SF8">
    <property type="entry name" value="L-SERINE DEHYDRATASE_L-THREONINE DEAMINASE"/>
    <property type="match status" value="1"/>
</dbReference>
<dbReference type="Proteomes" id="UP000823872">
    <property type="component" value="Chromosome D3"/>
</dbReference>
<sequence>MGSASSEGGGQSHDASAVSTPPKEAVPAREGLPVDSSQSRHLLAFPPHPSLSQALWGGAMSAERQGQYKVLLPGGGESPGTAWDVGLTLPPCLHSGLSKAVNISSAPRVSGGVPPPVWPRAGRSTSLGPGFPSDEPLQTPAAAAVQNSRGGGGKALVGGGVRSPEAGDDSPSWAPRPSFTDTLSTPSPAAGNAGMAAAYAARKLGIPATIVVPSTTPALTIERLKNEGAVVKVVGEMLDEAFELAKALAKNNPGWVYIPPFDDPLIWEGHTSIVEELKETLSAKPGAIALSVGGGGLLCGVVQGLQKVGWGDVPVIAMETAGAHSFHAATTAGKLVSLPQVTSVAKALCVKTVGAQALKLFQEHPIFSEVISDQEAVAAIEKFVDDEKILVEPACRAALAAVYSRVVQKLQAEGKLRAPLSSLVVIVCGGSNISLGQLRALKEQLGMKNGLPE</sequence>
<dbReference type="GeneTree" id="ENSGT00940000160172"/>
<evidence type="ECO:0000259" key="7">
    <source>
        <dbReference type="Pfam" id="PF00291"/>
    </source>
</evidence>
<reference evidence="8 9" key="1">
    <citation type="submission" date="2021-02" db="EMBL/GenBank/DDBJ databases">
        <title>Safari Cat Assemblies.</title>
        <authorList>
            <person name="Bredemeyer K.R."/>
            <person name="Murphy W.J."/>
        </authorList>
    </citation>
    <scope>NUCLEOTIDE SEQUENCE [LARGE SCALE GENOMIC DNA]</scope>
</reference>
<feature type="compositionally biased region" description="Gly residues" evidence="6">
    <location>
        <begin position="149"/>
        <end position="161"/>
    </location>
</feature>
<comment type="cofactor">
    <cofactor evidence="1">
        <name>pyridoxal 5'-phosphate</name>
        <dbReference type="ChEBI" id="CHEBI:597326"/>
    </cofactor>
</comment>
<name>A0ABI7XSW0_FELCA</name>
<dbReference type="InterPro" id="IPR050147">
    <property type="entry name" value="Ser/Thr_Dehydratase"/>
</dbReference>
<evidence type="ECO:0000313" key="8">
    <source>
        <dbReference type="Ensembl" id="ENSFCTP00005025650.1"/>
    </source>
</evidence>
<feature type="region of interest" description="Disordered" evidence="6">
    <location>
        <begin position="1"/>
        <end position="48"/>
    </location>
</feature>
<feature type="domain" description="Tryptophan synthase beta chain-like PALP" evidence="7">
    <location>
        <begin position="189"/>
        <end position="429"/>
    </location>
</feature>
<evidence type="ECO:0000256" key="6">
    <source>
        <dbReference type="SAM" id="MobiDB-lite"/>
    </source>
</evidence>
<dbReference type="Ensembl" id="ENSFCTT00005036937.1">
    <property type="protein sequence ID" value="ENSFCTP00005025650.1"/>
    <property type="gene ID" value="ENSFCTG00005013025.1"/>
</dbReference>
<proteinExistence type="predicted"/>
<dbReference type="SUPFAM" id="SSF53686">
    <property type="entry name" value="Tryptophan synthase beta subunit-like PLP-dependent enzymes"/>
    <property type="match status" value="1"/>
</dbReference>
<evidence type="ECO:0000256" key="1">
    <source>
        <dbReference type="ARBA" id="ARBA00001933"/>
    </source>
</evidence>
<reference evidence="8" key="3">
    <citation type="submission" date="2025-09" db="UniProtKB">
        <authorList>
            <consortium name="Ensembl"/>
        </authorList>
    </citation>
    <scope>IDENTIFICATION</scope>
    <source>
        <strain evidence="8">breed Abyssinian</strain>
    </source>
</reference>
<evidence type="ECO:0000313" key="9">
    <source>
        <dbReference type="Proteomes" id="UP000823872"/>
    </source>
</evidence>